<evidence type="ECO:0000256" key="1">
    <source>
        <dbReference type="SAM" id="MobiDB-lite"/>
    </source>
</evidence>
<evidence type="ECO:0000313" key="2">
    <source>
        <dbReference type="EMBL" id="EAU46057.1"/>
    </source>
</evidence>
<dbReference type="HOGENOM" id="CLU_2937527_0_0_5"/>
<proteinExistence type="predicted"/>
<organism evidence="2 3">
    <name type="scientific">Salipiger bermudensis (strain DSM 26914 / JCM 13377 / KCTC 12554 / HTCC2601)</name>
    <name type="common">Pelagibaca bermudensis</name>
    <dbReference type="NCBI Taxonomy" id="314265"/>
    <lineage>
        <taxon>Bacteria</taxon>
        <taxon>Pseudomonadati</taxon>
        <taxon>Pseudomonadota</taxon>
        <taxon>Alphaproteobacteria</taxon>
        <taxon>Rhodobacterales</taxon>
        <taxon>Roseobacteraceae</taxon>
        <taxon>Salipiger</taxon>
    </lineage>
</organism>
<feature type="compositionally biased region" description="Basic residues" evidence="1">
    <location>
        <begin position="31"/>
        <end position="41"/>
    </location>
</feature>
<dbReference type="EMBL" id="AATQ01000018">
    <property type="protein sequence ID" value="EAU46057.1"/>
    <property type="molecule type" value="Genomic_DNA"/>
</dbReference>
<name>Q0FPH1_SALBH</name>
<gene>
    <name evidence="2" type="ORF">R2601_11319</name>
</gene>
<comment type="caution">
    <text evidence="2">The sequence shown here is derived from an EMBL/GenBank/DDBJ whole genome shotgun (WGS) entry which is preliminary data.</text>
</comment>
<keyword evidence="3" id="KW-1185">Reference proteome</keyword>
<protein>
    <submittedName>
        <fullName evidence="2">Uncharacterized protein</fullName>
    </submittedName>
</protein>
<dbReference type="OrthoDB" id="9955038at2"/>
<accession>Q0FPH1</accession>
<dbReference type="AlphaFoldDB" id="Q0FPH1"/>
<sequence>MSIQRIAKKALSAYARSKRGGHHAGTPVRNRPVRHHKVKRGRSVESQIASKAVRTIRRAL</sequence>
<dbReference type="RefSeq" id="WP_007793842.1">
    <property type="nucleotide sequence ID" value="NZ_DS022276.1"/>
</dbReference>
<evidence type="ECO:0000313" key="3">
    <source>
        <dbReference type="Proteomes" id="UP000006230"/>
    </source>
</evidence>
<dbReference type="eggNOG" id="ENOG502ZUDJ">
    <property type="taxonomic scope" value="Bacteria"/>
</dbReference>
<feature type="region of interest" description="Disordered" evidence="1">
    <location>
        <begin position="13"/>
        <end position="60"/>
    </location>
</feature>
<dbReference type="Proteomes" id="UP000006230">
    <property type="component" value="Unassembled WGS sequence"/>
</dbReference>
<reference evidence="2 3" key="1">
    <citation type="journal article" date="2010" name="J. Bacteriol.">
        <title>Genome sequences of Pelagibaca bermudensis HTCC2601T and Maritimibacter alkaliphilus HTCC2654T, the type strains of two marine Roseobacter genera.</title>
        <authorList>
            <person name="Thrash J.C."/>
            <person name="Cho J.C."/>
            <person name="Ferriera S."/>
            <person name="Johnson J."/>
            <person name="Vergin K.L."/>
            <person name="Giovannoni S.J."/>
        </authorList>
    </citation>
    <scope>NUCLEOTIDE SEQUENCE [LARGE SCALE GENOMIC DNA]</scope>
    <source>
        <strain evidence="3">DSM 26914 / JCM 13377 / KCTC 12554 / HTCC2601</strain>
    </source>
</reference>